<dbReference type="InterPro" id="IPR012368">
    <property type="entry name" value="OxRdtase_Mopterin-bd_su_IorB"/>
</dbReference>
<comment type="caution">
    <text evidence="2">The sequence shown here is derived from an EMBL/GenBank/DDBJ whole genome shotgun (WGS) entry which is preliminary data.</text>
</comment>
<dbReference type="InterPro" id="IPR046867">
    <property type="entry name" value="AldOxase/xan_DH_MoCoBD2"/>
</dbReference>
<sequence length="758" mass="82449">MKTILSKDFSFIEKNAAVLNSTKPSSRGINRRGFLQVAGATGAGFSLASFMSANKIQAAELEELGHLELNAFVEVNANGSIRLYAHTPEKGQGIKTSLPMIIAEELGADWNDVTVVRAPMNEARYGAQRAGGSTSTPREWNPMRRAGAAARVMFISAAAKQMSVSPSLLYTENSQVINRESGQGLGFAELAVAAALEPIPDIDSLVFKDRSDYKLIGTKVGDVDNHIMVTGGGGLYGSDIQLPDMLYAVYEKCAATYGKVVSANLDHIKSMTGIVDAFLVEGNDNVGELLDGVAIVARSTWQAFKAKQELEVEWDITSASTDNNEEIFARALEVAAAAWPQELQIAASGDVEQQYENSNTEVLESNYRFPYLAHACMEPMNCTAHYHSDNNSLDIWAPTRQPGITLNSVENVFDIPQESITLHQMRMGGSFGRRRLQDYSCEVTAIARRFDVPIKLLWTREDDMIHDQYRPGGVYAFKGAVSREGRAVAMQTHLIGPAVRGRATAGTRLAASEFPALNIDNFRAAVSLIDTNTPTGSWRAPGSNATGWAVQSFMAEMAHAADRDYVEFLIEMMGAPQWFEPGNVNSLNTGRAVDVIKLAAEKSGWGKTLPAGRGMGFAFHFSHAGHVAEVVELSIDDNKKISIHKITVAVDIGPIINMSGALKQVEGGATDGLNSMLNLEISMQDGKIQQENFHQYNLLRMRNAPLNIEAHFIQSEYDPTGLGEPVLPPLMPAVTNAIFAVRGERIRTLPLSKAGYTI</sequence>
<dbReference type="EMBL" id="NVWI01000003">
    <property type="protein sequence ID" value="PCJ42155.1"/>
    <property type="molecule type" value="Genomic_DNA"/>
</dbReference>
<dbReference type="InterPro" id="IPR037165">
    <property type="entry name" value="AldOxase/xan_DH_Mopterin-bd_sf"/>
</dbReference>
<dbReference type="Pfam" id="PF02738">
    <property type="entry name" value="MoCoBD_1"/>
    <property type="match status" value="1"/>
</dbReference>
<dbReference type="Pfam" id="PF20256">
    <property type="entry name" value="MoCoBD_2"/>
    <property type="match status" value="2"/>
</dbReference>
<dbReference type="PROSITE" id="PS51318">
    <property type="entry name" value="TAT"/>
    <property type="match status" value="1"/>
</dbReference>
<name>A0A2A5CF79_9GAMM</name>
<dbReference type="InterPro" id="IPR008274">
    <property type="entry name" value="AldOxase/xan_DH_MoCoBD1"/>
</dbReference>
<dbReference type="Gene3D" id="3.90.1170.50">
    <property type="entry name" value="Aldehyde oxidase/xanthine dehydrogenase, a/b hammerhead"/>
    <property type="match status" value="1"/>
</dbReference>
<accession>A0A2A5CF79</accession>
<evidence type="ECO:0000259" key="1">
    <source>
        <dbReference type="SMART" id="SM01008"/>
    </source>
</evidence>
<protein>
    <submittedName>
        <fullName evidence="2">Isoquinoline 1-oxidoreductase</fullName>
    </submittedName>
</protein>
<reference evidence="3" key="1">
    <citation type="submission" date="2017-08" db="EMBL/GenBank/DDBJ databases">
        <title>A dynamic microbial community with high functional redundancy inhabits the cold, oxic subseafloor aquifer.</title>
        <authorList>
            <person name="Tully B.J."/>
            <person name="Wheat C.G."/>
            <person name="Glazer B.T."/>
            <person name="Huber J.A."/>
        </authorList>
    </citation>
    <scope>NUCLEOTIDE SEQUENCE [LARGE SCALE GENOMIC DNA]</scope>
</reference>
<gene>
    <name evidence="2" type="ORF">COA71_06070</name>
</gene>
<dbReference type="PANTHER" id="PTHR47495">
    <property type="entry name" value="ALDEHYDE DEHYDROGENASE"/>
    <property type="match status" value="1"/>
</dbReference>
<dbReference type="AlphaFoldDB" id="A0A2A5CF79"/>
<evidence type="ECO:0000313" key="3">
    <source>
        <dbReference type="Proteomes" id="UP000228987"/>
    </source>
</evidence>
<dbReference type="InterPro" id="IPR000674">
    <property type="entry name" value="Ald_Oxase/Xan_DH_a/b"/>
</dbReference>
<dbReference type="SUPFAM" id="SSF56003">
    <property type="entry name" value="Molybdenum cofactor-binding domain"/>
    <property type="match status" value="2"/>
</dbReference>
<dbReference type="Gene3D" id="3.30.365.10">
    <property type="entry name" value="Aldehyde oxidase/xanthine dehydrogenase, molybdopterin binding domain"/>
    <property type="match status" value="4"/>
</dbReference>
<dbReference type="InterPro" id="IPR052516">
    <property type="entry name" value="N-heterocyclic_Hydroxylase"/>
</dbReference>
<dbReference type="SMART" id="SM01008">
    <property type="entry name" value="Ald_Xan_dh_C"/>
    <property type="match status" value="1"/>
</dbReference>
<organism evidence="2 3">
    <name type="scientific">SAR86 cluster bacterium</name>
    <dbReference type="NCBI Taxonomy" id="2030880"/>
    <lineage>
        <taxon>Bacteria</taxon>
        <taxon>Pseudomonadati</taxon>
        <taxon>Pseudomonadota</taxon>
        <taxon>Gammaproteobacteria</taxon>
        <taxon>SAR86 cluster</taxon>
    </lineage>
</organism>
<dbReference type="PIRSF" id="PIRSF036389">
    <property type="entry name" value="IOR_B"/>
    <property type="match status" value="1"/>
</dbReference>
<dbReference type="InterPro" id="IPR006311">
    <property type="entry name" value="TAT_signal"/>
</dbReference>
<feature type="domain" description="Aldehyde oxidase/xanthine dehydrogenase a/b hammerhead" evidence="1">
    <location>
        <begin position="231"/>
        <end position="318"/>
    </location>
</feature>
<proteinExistence type="predicted"/>
<dbReference type="Proteomes" id="UP000228987">
    <property type="component" value="Unassembled WGS sequence"/>
</dbReference>
<evidence type="ECO:0000313" key="2">
    <source>
        <dbReference type="EMBL" id="PCJ42155.1"/>
    </source>
</evidence>
<dbReference type="GO" id="GO:0016491">
    <property type="term" value="F:oxidoreductase activity"/>
    <property type="evidence" value="ECO:0007669"/>
    <property type="project" value="InterPro"/>
</dbReference>
<dbReference type="PANTHER" id="PTHR47495:SF3">
    <property type="entry name" value="BLR6219 PROTEIN"/>
    <property type="match status" value="1"/>
</dbReference>